<sequence length="95" mass="9998">EGGEDDDRLRVSRLLADFDEDVEGVGSGDDGAEKHDVEADDREVDAVWGEEEHDVALMNAEFGEGEGNGVDPELVEGKVVAGDGVDEGEPAMVGL</sequence>
<organism evidence="2 3">
    <name type="scientific">Stylosanthes scabra</name>
    <dbReference type="NCBI Taxonomy" id="79078"/>
    <lineage>
        <taxon>Eukaryota</taxon>
        <taxon>Viridiplantae</taxon>
        <taxon>Streptophyta</taxon>
        <taxon>Embryophyta</taxon>
        <taxon>Tracheophyta</taxon>
        <taxon>Spermatophyta</taxon>
        <taxon>Magnoliopsida</taxon>
        <taxon>eudicotyledons</taxon>
        <taxon>Gunneridae</taxon>
        <taxon>Pentapetalae</taxon>
        <taxon>rosids</taxon>
        <taxon>fabids</taxon>
        <taxon>Fabales</taxon>
        <taxon>Fabaceae</taxon>
        <taxon>Papilionoideae</taxon>
        <taxon>50 kb inversion clade</taxon>
        <taxon>dalbergioids sensu lato</taxon>
        <taxon>Dalbergieae</taxon>
        <taxon>Pterocarpus clade</taxon>
        <taxon>Stylosanthes</taxon>
    </lineage>
</organism>
<evidence type="ECO:0000256" key="1">
    <source>
        <dbReference type="SAM" id="MobiDB-lite"/>
    </source>
</evidence>
<evidence type="ECO:0000313" key="3">
    <source>
        <dbReference type="Proteomes" id="UP001341840"/>
    </source>
</evidence>
<feature type="region of interest" description="Disordered" evidence="1">
    <location>
        <begin position="20"/>
        <end position="40"/>
    </location>
</feature>
<name>A0ABU6UQR3_9FABA</name>
<comment type="caution">
    <text evidence="2">The sequence shown here is derived from an EMBL/GenBank/DDBJ whole genome shotgun (WGS) entry which is preliminary data.</text>
</comment>
<protein>
    <submittedName>
        <fullName evidence="2">Uncharacterized protein</fullName>
    </submittedName>
</protein>
<gene>
    <name evidence="2" type="ORF">PIB30_074353</name>
</gene>
<keyword evidence="3" id="KW-1185">Reference proteome</keyword>
<reference evidence="2 3" key="1">
    <citation type="journal article" date="2023" name="Plants (Basel)">
        <title>Bridging the Gap: Combining Genomics and Transcriptomics Approaches to Understand Stylosanthes scabra, an Orphan Legume from the Brazilian Caatinga.</title>
        <authorList>
            <person name="Ferreira-Neto J.R.C."/>
            <person name="da Silva M.D."/>
            <person name="Binneck E."/>
            <person name="de Melo N.F."/>
            <person name="da Silva R.H."/>
            <person name="de Melo A.L.T.M."/>
            <person name="Pandolfi V."/>
            <person name="Bustamante F.O."/>
            <person name="Brasileiro-Vidal A.C."/>
            <person name="Benko-Iseppon A.M."/>
        </authorList>
    </citation>
    <scope>NUCLEOTIDE SEQUENCE [LARGE SCALE GENOMIC DNA]</scope>
    <source>
        <tissue evidence="2">Leaves</tissue>
    </source>
</reference>
<evidence type="ECO:0000313" key="2">
    <source>
        <dbReference type="EMBL" id="MED6162850.1"/>
    </source>
</evidence>
<dbReference type="EMBL" id="JASCZI010121751">
    <property type="protein sequence ID" value="MED6162850.1"/>
    <property type="molecule type" value="Genomic_DNA"/>
</dbReference>
<dbReference type="Proteomes" id="UP001341840">
    <property type="component" value="Unassembled WGS sequence"/>
</dbReference>
<accession>A0ABU6UQR3</accession>
<feature type="non-terminal residue" evidence="2">
    <location>
        <position position="1"/>
    </location>
</feature>
<proteinExistence type="predicted"/>